<reference evidence="2" key="1">
    <citation type="submission" date="2022-08" db="EMBL/GenBank/DDBJ databases">
        <authorList>
            <consortium name="DOE Joint Genome Institute"/>
            <person name="Min B."/>
            <person name="Riley R."/>
            <person name="Sierra-Patev S."/>
            <person name="Naranjo-Ortiz M."/>
            <person name="Looney B."/>
            <person name="Konkel Z."/>
            <person name="Slot J.C."/>
            <person name="Sakamoto Y."/>
            <person name="Steenwyk J.L."/>
            <person name="Rokas A."/>
            <person name="Carro J."/>
            <person name="Camarero S."/>
            <person name="Ferreira P."/>
            <person name="Molpeceres G."/>
            <person name="Ruiz-Duenas F.J."/>
            <person name="Serrano A."/>
            <person name="Henrissat B."/>
            <person name="Drula E."/>
            <person name="Hughes K.W."/>
            <person name="Mata J.L."/>
            <person name="Ishikawa N.K."/>
            <person name="Vargas-Isla R."/>
            <person name="Ushijima S."/>
            <person name="Smith C.A."/>
            <person name="Ahrendt S."/>
            <person name="Andreopoulos W."/>
            <person name="He G."/>
            <person name="Labutti K."/>
            <person name="Lipzen A."/>
            <person name="Ng V."/>
            <person name="Sandor L."/>
            <person name="Barry K."/>
            <person name="Martinez A.T."/>
            <person name="Xiao Y."/>
            <person name="Gibbons J.G."/>
            <person name="Terashima K."/>
            <person name="Hibbett D.S."/>
            <person name="Grigoriev I.V."/>
        </authorList>
    </citation>
    <scope>NUCLEOTIDE SEQUENCE</scope>
    <source>
        <strain evidence="2">TFB9207</strain>
    </source>
</reference>
<dbReference type="EMBL" id="MU807725">
    <property type="protein sequence ID" value="KAJ3831170.1"/>
    <property type="molecule type" value="Genomic_DNA"/>
</dbReference>
<name>A0AA38NV30_9AGAR</name>
<comment type="caution">
    <text evidence="2">The sequence shown here is derived from an EMBL/GenBank/DDBJ whole genome shotgun (WGS) entry which is preliminary data.</text>
</comment>
<organism evidence="2 3">
    <name type="scientific">Lentinula raphanica</name>
    <dbReference type="NCBI Taxonomy" id="153919"/>
    <lineage>
        <taxon>Eukaryota</taxon>
        <taxon>Fungi</taxon>
        <taxon>Dikarya</taxon>
        <taxon>Basidiomycota</taxon>
        <taxon>Agaricomycotina</taxon>
        <taxon>Agaricomycetes</taxon>
        <taxon>Agaricomycetidae</taxon>
        <taxon>Agaricales</taxon>
        <taxon>Marasmiineae</taxon>
        <taxon>Omphalotaceae</taxon>
        <taxon>Lentinula</taxon>
    </lineage>
</organism>
<keyword evidence="3" id="KW-1185">Reference proteome</keyword>
<sequence length="538" mass="59978">MKATLTGPLGPLLKDGGWVAVVNQARKAVNRWHQKKGTPSANGTLHPMQQMLDHIDQYAGKEDYTKIVQNLYFAALHLAWLEQDSSHGARIDYPETAQQFSNHLQRIGSHLAVSPLLLLRPTSLTQNSCNRETLLHVAYALGPHEDRPAVLKEIEACMWTHLRRVSRNEISANELLDVLVNKFSTDLLDTVSKVDNQFFSQDYDERRTDFGGGGFIEEMIRAGTPSPVGETAYIENVIRGTTPAPTRPRFRHPQPPTPSHSPLSPSHIDPPIPTQFPLRSSSPPSPSPSSSTSFRIPGPSVTATNEQRIPSRRPLLLPFVIEVEDEESPFRVRHPLQIHHPSVTDRDQDEGSDMQISESEDNDSPLLGPKPTVGLNVEQPPIGRTGDVSSAKDVQFPPPPQKEDNDDETIASDKEDQPPPDQQMEGIVGDQYEQPPQPPQSKDSDEEMNAAEKEDQFPSDNQTEGIEGEHQELPPQITEPDEGMNAFEKESQLPPDKQMNDTEREQHALPRPPPQNKEDNTGKIASEKEDQPRPPDQQ</sequence>
<feature type="region of interest" description="Disordered" evidence="1">
    <location>
        <begin position="332"/>
        <end position="538"/>
    </location>
</feature>
<evidence type="ECO:0000313" key="3">
    <source>
        <dbReference type="Proteomes" id="UP001163846"/>
    </source>
</evidence>
<evidence type="ECO:0000256" key="1">
    <source>
        <dbReference type="SAM" id="MobiDB-lite"/>
    </source>
</evidence>
<proteinExistence type="predicted"/>
<feature type="compositionally biased region" description="Basic and acidic residues" evidence="1">
    <location>
        <begin position="516"/>
        <end position="538"/>
    </location>
</feature>
<feature type="region of interest" description="Disordered" evidence="1">
    <location>
        <begin position="241"/>
        <end position="309"/>
    </location>
</feature>
<accession>A0AA38NV30</accession>
<protein>
    <submittedName>
        <fullName evidence="2">Uncharacterized protein</fullName>
    </submittedName>
</protein>
<evidence type="ECO:0000313" key="2">
    <source>
        <dbReference type="EMBL" id="KAJ3831170.1"/>
    </source>
</evidence>
<gene>
    <name evidence="2" type="ORF">F5878DRAFT_647875</name>
</gene>
<dbReference type="Proteomes" id="UP001163846">
    <property type="component" value="Unassembled WGS sequence"/>
</dbReference>
<feature type="non-terminal residue" evidence="2">
    <location>
        <position position="538"/>
    </location>
</feature>
<feature type="compositionally biased region" description="Basic and acidic residues" evidence="1">
    <location>
        <begin position="498"/>
        <end position="508"/>
    </location>
</feature>
<feature type="compositionally biased region" description="Acidic residues" evidence="1">
    <location>
        <begin position="347"/>
        <end position="363"/>
    </location>
</feature>
<dbReference type="AlphaFoldDB" id="A0AA38NV30"/>